<dbReference type="InterPro" id="IPR053756">
    <property type="entry name" value="Toxin_immunity_effector"/>
</dbReference>
<dbReference type="Pfam" id="PF21643">
    <property type="entry name" value="T6SS_Tsi2-like"/>
    <property type="match status" value="1"/>
</dbReference>
<dbReference type="InterPro" id="IPR049070">
    <property type="entry name" value="T6SS_Tsi2-like"/>
</dbReference>
<evidence type="ECO:0000313" key="1">
    <source>
        <dbReference type="EMBL" id="XBS88847.1"/>
    </source>
</evidence>
<sequence>MADIDGQTLLMAVQAVQTQIHSLEAQIDQAGEDDDVSDQEDLLMGYMRAAATLRVAYEAEELASSNLPPYDRLVPLRG</sequence>
<dbReference type="RefSeq" id="WP_350015588.1">
    <property type="nucleotide sequence ID" value="NZ_CP157948.1"/>
</dbReference>
<name>A0AAU7QH41_9GAMM</name>
<accession>A0AAU7QH41</accession>
<dbReference type="EMBL" id="CP157948">
    <property type="protein sequence ID" value="XBS88847.1"/>
    <property type="molecule type" value="Genomic_DNA"/>
</dbReference>
<organism evidence="1">
    <name type="scientific">Rhodanobacter sp. IGA1.0</name>
    <dbReference type="NCBI Taxonomy" id="3158582"/>
    <lineage>
        <taxon>Bacteria</taxon>
        <taxon>Pseudomonadati</taxon>
        <taxon>Pseudomonadota</taxon>
        <taxon>Gammaproteobacteria</taxon>
        <taxon>Lysobacterales</taxon>
        <taxon>Rhodanobacteraceae</taxon>
        <taxon>Rhodanobacter</taxon>
    </lineage>
</organism>
<protein>
    <submittedName>
        <fullName evidence="1">Uncharacterized protein</fullName>
    </submittedName>
</protein>
<reference evidence="1" key="1">
    <citation type="submission" date="2024-06" db="EMBL/GenBank/DDBJ databases">
        <authorList>
            <person name="Sun Y."/>
        </authorList>
    </citation>
    <scope>NUCLEOTIDE SEQUENCE</scope>
    <source>
        <strain evidence="1">IGA1.0</strain>
    </source>
</reference>
<proteinExistence type="predicted"/>
<dbReference type="AlphaFoldDB" id="A0AAU7QH41"/>
<dbReference type="Gene3D" id="1.10.287.2500">
    <property type="match status" value="1"/>
</dbReference>
<gene>
    <name evidence="1" type="ORF">ABNK63_10570</name>
</gene>